<keyword evidence="5 7" id="KW-0573">Peptidoglycan synthesis</keyword>
<dbReference type="CDD" id="cd16913">
    <property type="entry name" value="YkuD_like"/>
    <property type="match status" value="1"/>
</dbReference>
<dbReference type="RefSeq" id="WP_075615895.1">
    <property type="nucleotide sequence ID" value="NZ_JACIED010000004.1"/>
</dbReference>
<evidence type="ECO:0000313" key="12">
    <source>
        <dbReference type="Proteomes" id="UP000185598"/>
    </source>
</evidence>
<dbReference type="EMBL" id="MKIN01000023">
    <property type="protein sequence ID" value="OLP48581.1"/>
    <property type="molecule type" value="Genomic_DNA"/>
</dbReference>
<evidence type="ECO:0000256" key="8">
    <source>
        <dbReference type="SAM" id="MobiDB-lite"/>
    </source>
</evidence>
<evidence type="ECO:0000259" key="9">
    <source>
        <dbReference type="PROSITE" id="PS52029"/>
    </source>
</evidence>
<reference evidence="11 12" key="1">
    <citation type="submission" date="2016-09" db="EMBL/GenBank/DDBJ databases">
        <title>Rhizobium oryziradicis sp. nov., isolated from the root of rice.</title>
        <authorList>
            <person name="Zhao J."/>
            <person name="Zhang X."/>
        </authorList>
    </citation>
    <scope>NUCLEOTIDE SEQUENCE [LARGE SCALE GENOMIC DNA]</scope>
    <source>
        <strain evidence="11 12">14971</strain>
    </source>
</reference>
<dbReference type="GO" id="GO:0016740">
    <property type="term" value="F:transferase activity"/>
    <property type="evidence" value="ECO:0007669"/>
    <property type="project" value="UniProtKB-KW"/>
</dbReference>
<gene>
    <name evidence="11" type="ORF">BJF91_01110</name>
    <name evidence="10" type="ORF">GGQ71_003410</name>
</gene>
<dbReference type="PANTHER" id="PTHR38589:SF1">
    <property type="entry name" value="BLR0621 PROTEIN"/>
    <property type="match status" value="1"/>
</dbReference>
<dbReference type="GO" id="GO:0071555">
    <property type="term" value="P:cell wall organization"/>
    <property type="evidence" value="ECO:0007669"/>
    <property type="project" value="UniProtKB-UniRule"/>
</dbReference>
<evidence type="ECO:0000256" key="6">
    <source>
        <dbReference type="ARBA" id="ARBA00023316"/>
    </source>
</evidence>
<comment type="pathway">
    <text evidence="1 7">Cell wall biogenesis; peptidoglycan biosynthesis.</text>
</comment>
<keyword evidence="6 7" id="KW-0961">Cell wall biogenesis/degradation</keyword>
<feature type="region of interest" description="Disordered" evidence="8">
    <location>
        <begin position="1"/>
        <end position="20"/>
    </location>
</feature>
<keyword evidence="4 7" id="KW-0133">Cell shape</keyword>
<dbReference type="PANTHER" id="PTHR38589">
    <property type="entry name" value="BLR0621 PROTEIN"/>
    <property type="match status" value="1"/>
</dbReference>
<name>A0A1Q9A203_9HYPH</name>
<dbReference type="UniPathway" id="UPA00219"/>
<dbReference type="EMBL" id="JACIED010000004">
    <property type="protein sequence ID" value="MBB4009128.1"/>
    <property type="molecule type" value="Genomic_DNA"/>
</dbReference>
<dbReference type="Proteomes" id="UP000544107">
    <property type="component" value="Unassembled WGS sequence"/>
</dbReference>
<evidence type="ECO:0000256" key="7">
    <source>
        <dbReference type="PROSITE-ProRule" id="PRU01373"/>
    </source>
</evidence>
<comment type="caution">
    <text evidence="11">The sequence shown here is derived from an EMBL/GenBank/DDBJ whole genome shotgun (WGS) entry which is preliminary data.</text>
</comment>
<sequence length="194" mass="21213">MQKTRVCSVSSSKTNPGSGSRCSLRKIVVRRKPGDKSCAIVQAGPLRFAAAIGRSGITAFKREGDGATPRASMQLLSGYFRADGHPVLRSRLPLLPIHADMLWCDTPSHPAYNRPVKAPFSGGHERLQRQDRLYDVCLVMDWNVTSRKRGRGSAIFFHIARPDFGPTEGCVAISPADMRRLLALVSPSTIVTVL</sequence>
<keyword evidence="12" id="KW-1185">Reference proteome</keyword>
<organism evidence="11 12">
    <name type="scientific">Allorhizobium taibaishanense</name>
    <dbReference type="NCBI Taxonomy" id="887144"/>
    <lineage>
        <taxon>Bacteria</taxon>
        <taxon>Pseudomonadati</taxon>
        <taxon>Pseudomonadota</taxon>
        <taxon>Alphaproteobacteria</taxon>
        <taxon>Hyphomicrobiales</taxon>
        <taxon>Rhizobiaceae</taxon>
        <taxon>Rhizobium/Agrobacterium group</taxon>
        <taxon>Allorhizobium</taxon>
    </lineage>
</organism>
<dbReference type="Pfam" id="PF03734">
    <property type="entry name" value="YkuD"/>
    <property type="match status" value="1"/>
</dbReference>
<feature type="domain" description="L,D-TPase catalytic" evidence="9">
    <location>
        <begin position="27"/>
        <end position="194"/>
    </location>
</feature>
<dbReference type="GO" id="GO:0009252">
    <property type="term" value="P:peptidoglycan biosynthetic process"/>
    <property type="evidence" value="ECO:0007669"/>
    <property type="project" value="UniProtKB-UniPathway"/>
</dbReference>
<evidence type="ECO:0000256" key="2">
    <source>
        <dbReference type="ARBA" id="ARBA00005992"/>
    </source>
</evidence>
<comment type="similarity">
    <text evidence="2">Belongs to the YkuD family.</text>
</comment>
<feature type="active site" description="Proton donor/acceptor" evidence="7">
    <location>
        <position position="158"/>
    </location>
</feature>
<dbReference type="Proteomes" id="UP000185598">
    <property type="component" value="Unassembled WGS sequence"/>
</dbReference>
<protein>
    <submittedName>
        <fullName evidence="10">L,D-peptidoglycan transpeptidase YkuD (ErfK/YbiS/YcfS/YnhG family)</fullName>
    </submittedName>
</protein>
<dbReference type="GO" id="GO:0008360">
    <property type="term" value="P:regulation of cell shape"/>
    <property type="evidence" value="ECO:0007669"/>
    <property type="project" value="UniProtKB-UniRule"/>
</dbReference>
<evidence type="ECO:0000313" key="10">
    <source>
        <dbReference type="EMBL" id="MBB4009128.1"/>
    </source>
</evidence>
<evidence type="ECO:0000256" key="4">
    <source>
        <dbReference type="ARBA" id="ARBA00022960"/>
    </source>
</evidence>
<keyword evidence="3" id="KW-0808">Transferase</keyword>
<dbReference type="OrthoDB" id="9804204at2"/>
<reference evidence="10 13" key="2">
    <citation type="submission" date="2020-08" db="EMBL/GenBank/DDBJ databases">
        <title>Genomic Encyclopedia of Type Strains, Phase IV (KMG-IV): sequencing the most valuable type-strain genomes for metagenomic binning, comparative biology and taxonomic classification.</title>
        <authorList>
            <person name="Goeker M."/>
        </authorList>
    </citation>
    <scope>NUCLEOTIDE SEQUENCE [LARGE SCALE GENOMIC DNA]</scope>
    <source>
        <strain evidence="10 13">DSM 100021</strain>
    </source>
</reference>
<evidence type="ECO:0000313" key="13">
    <source>
        <dbReference type="Proteomes" id="UP000544107"/>
    </source>
</evidence>
<evidence type="ECO:0000256" key="5">
    <source>
        <dbReference type="ARBA" id="ARBA00022984"/>
    </source>
</evidence>
<dbReference type="InterPro" id="IPR038063">
    <property type="entry name" value="Transpep_catalytic_dom"/>
</dbReference>
<dbReference type="SUPFAM" id="SSF141523">
    <property type="entry name" value="L,D-transpeptidase catalytic domain-like"/>
    <property type="match status" value="1"/>
</dbReference>
<dbReference type="STRING" id="887144.BJF91_01110"/>
<evidence type="ECO:0000313" key="11">
    <source>
        <dbReference type="EMBL" id="OLP48581.1"/>
    </source>
</evidence>
<feature type="active site" description="Nucleophile" evidence="7">
    <location>
        <position position="170"/>
    </location>
</feature>
<accession>A0A1Q9A203</accession>
<evidence type="ECO:0000256" key="1">
    <source>
        <dbReference type="ARBA" id="ARBA00004752"/>
    </source>
</evidence>
<dbReference type="PROSITE" id="PS52029">
    <property type="entry name" value="LD_TPASE"/>
    <property type="match status" value="1"/>
</dbReference>
<dbReference type="AlphaFoldDB" id="A0A1Q9A203"/>
<dbReference type="GO" id="GO:0004180">
    <property type="term" value="F:carboxypeptidase activity"/>
    <property type="evidence" value="ECO:0007669"/>
    <property type="project" value="UniProtKB-ARBA"/>
</dbReference>
<evidence type="ECO:0000256" key="3">
    <source>
        <dbReference type="ARBA" id="ARBA00022679"/>
    </source>
</evidence>
<proteinExistence type="inferred from homology"/>
<dbReference type="InterPro" id="IPR005490">
    <property type="entry name" value="LD_TPept_cat_dom"/>
</dbReference>